<dbReference type="PANTHER" id="PTHR47331:SF1">
    <property type="entry name" value="GAG-LIKE PROTEIN"/>
    <property type="match status" value="1"/>
</dbReference>
<proteinExistence type="predicted"/>
<dbReference type="InterPro" id="IPR008042">
    <property type="entry name" value="Retrotrans_Pao"/>
</dbReference>
<sequence>MDIKALLKQKKSVKSSITKLLKKTEDEIRELNNVSLLVRKNRFLELRTEIKDIFNSIIPSCEDRDEETYCTEKDDILDELEAVLVSIDTQLAPPVVNSDFEARKQNSDQVSVSSQSAEVKLPTLSLPIFSGATEEGLAFSDLFEAAVSNNQNLTGAQKLQYLKGSLKSDALKIVNSLSITNDNFEIAWKLLKDRYFNKREIVSSLMKKFINITPLSGESSTQILNLIDSTKEFVRTLESLEYKIDLTTDTLLMHIILFKLDTNSRIWFERTFSTDVIPKLDELLQFLATQARSITSSTSKRNVQKKVTLVASKAQSQCPLCNKDHSLSSADTRTNGIAQIQFIPHFPSQSSFKTEVYVVNKIVGMLPHQNLDLSYSDLFNDLTLADPMFHKSSQVDILLGIDLTLPLLKGQTLSMGEDKPFAVRSELGWVIGGKASSFSPTLHVNNIHLVSDDLIHKFWELDSVPQTHPLTSLERSCEEYFKETHSRDKDGRYIVRLPFNSCPTQLGKSKQTAIRRLFSIERHLSCDPEKYNRYRQFMNEYLKLNHMIVVPESELDKPNSYYLPHHAVLRDSSSTTKLRVVFDGSCKTSSGHSLNDCLMVGPRVQPELFQILIQFRVFQVAVCADVEKMFRQIKVHEDDVDWQRILWRNSPEDAIREYRLVTVTYGTACAPFLSTRTLRQLALDEVKNYPLASKATLCNFYVDDLLGGAGSREEAIQLVTEMQAMMKKGGFHLRKWISNEPSIFREVFIDSQEKEFVHLDDGDCKVLGLGWSPSLDVFRFTVVPDQLEATYTKRGVLSQMARVFDPLGLLSPCVIFMKILLQQLWQGKFSWDQPLSDELSSIWRTFQEELHLLKRVTFPRYVLKPNAVVEVHGFCDASEKAYCAAIYIRCISIDSIR</sequence>
<dbReference type="Pfam" id="PF05380">
    <property type="entry name" value="Peptidase_A17"/>
    <property type="match status" value="1"/>
</dbReference>
<feature type="non-terminal residue" evidence="1">
    <location>
        <position position="897"/>
    </location>
</feature>
<dbReference type="SUPFAM" id="SSF56672">
    <property type="entry name" value="DNA/RNA polymerases"/>
    <property type="match status" value="1"/>
</dbReference>
<protein>
    <submittedName>
        <fullName evidence="1">Uncharacterized protein</fullName>
    </submittedName>
</protein>
<dbReference type="InterPro" id="IPR043502">
    <property type="entry name" value="DNA/RNA_pol_sf"/>
</dbReference>
<dbReference type="OrthoDB" id="6431293at2759"/>
<keyword evidence="2" id="KW-1185">Reference proteome</keyword>
<dbReference type="EMBL" id="BGPR01009621">
    <property type="protein sequence ID" value="GBN41200.1"/>
    <property type="molecule type" value="Genomic_DNA"/>
</dbReference>
<dbReference type="InterPro" id="IPR005312">
    <property type="entry name" value="DUF1759"/>
</dbReference>
<comment type="caution">
    <text evidence="1">The sequence shown here is derived from an EMBL/GenBank/DDBJ whole genome shotgun (WGS) entry which is preliminary data.</text>
</comment>
<dbReference type="AlphaFoldDB" id="A0A4Y2NS45"/>
<evidence type="ECO:0000313" key="1">
    <source>
        <dbReference type="EMBL" id="GBN41200.1"/>
    </source>
</evidence>
<evidence type="ECO:0000313" key="2">
    <source>
        <dbReference type="Proteomes" id="UP000499080"/>
    </source>
</evidence>
<gene>
    <name evidence="1" type="ORF">AVEN_170162_1</name>
</gene>
<dbReference type="Pfam" id="PF03564">
    <property type="entry name" value="DUF1759"/>
    <property type="match status" value="1"/>
</dbReference>
<organism evidence="1 2">
    <name type="scientific">Araneus ventricosus</name>
    <name type="common">Orbweaver spider</name>
    <name type="synonym">Epeira ventricosa</name>
    <dbReference type="NCBI Taxonomy" id="182803"/>
    <lineage>
        <taxon>Eukaryota</taxon>
        <taxon>Metazoa</taxon>
        <taxon>Ecdysozoa</taxon>
        <taxon>Arthropoda</taxon>
        <taxon>Chelicerata</taxon>
        <taxon>Arachnida</taxon>
        <taxon>Araneae</taxon>
        <taxon>Araneomorphae</taxon>
        <taxon>Entelegynae</taxon>
        <taxon>Araneoidea</taxon>
        <taxon>Araneidae</taxon>
        <taxon>Araneus</taxon>
    </lineage>
</organism>
<reference evidence="1 2" key="1">
    <citation type="journal article" date="2019" name="Sci. Rep.">
        <title>Orb-weaving spider Araneus ventricosus genome elucidates the spidroin gene catalogue.</title>
        <authorList>
            <person name="Kono N."/>
            <person name="Nakamura H."/>
            <person name="Ohtoshi R."/>
            <person name="Moran D.A.P."/>
            <person name="Shinohara A."/>
            <person name="Yoshida Y."/>
            <person name="Fujiwara M."/>
            <person name="Mori M."/>
            <person name="Tomita M."/>
            <person name="Arakawa K."/>
        </authorList>
    </citation>
    <scope>NUCLEOTIDE SEQUENCE [LARGE SCALE GENOMIC DNA]</scope>
</reference>
<dbReference type="CDD" id="cd01644">
    <property type="entry name" value="RT_pepA17"/>
    <property type="match status" value="1"/>
</dbReference>
<dbReference type="PANTHER" id="PTHR47331">
    <property type="entry name" value="PHD-TYPE DOMAIN-CONTAINING PROTEIN"/>
    <property type="match status" value="1"/>
</dbReference>
<dbReference type="GO" id="GO:0071897">
    <property type="term" value="P:DNA biosynthetic process"/>
    <property type="evidence" value="ECO:0007669"/>
    <property type="project" value="UniProtKB-ARBA"/>
</dbReference>
<accession>A0A4Y2NS45</accession>
<name>A0A4Y2NS45_ARAVE</name>
<dbReference type="Proteomes" id="UP000499080">
    <property type="component" value="Unassembled WGS sequence"/>
</dbReference>